<evidence type="ECO:0000313" key="14">
    <source>
        <dbReference type="Proteomes" id="UP000269221"/>
    </source>
</evidence>
<feature type="compositionally biased region" description="Low complexity" evidence="9">
    <location>
        <begin position="577"/>
        <end position="589"/>
    </location>
</feature>
<feature type="transmembrane region" description="Helical" evidence="10">
    <location>
        <begin position="231"/>
        <end position="254"/>
    </location>
</feature>
<feature type="compositionally biased region" description="Gly residues" evidence="9">
    <location>
        <begin position="397"/>
        <end position="408"/>
    </location>
</feature>
<dbReference type="SUPFAM" id="SSF57903">
    <property type="entry name" value="FYVE/PHD zinc finger"/>
    <property type="match status" value="1"/>
</dbReference>
<feature type="compositionally biased region" description="Polar residues" evidence="9">
    <location>
        <begin position="294"/>
        <end position="306"/>
    </location>
</feature>
<dbReference type="CDD" id="cd15635">
    <property type="entry name" value="PHD_PYGO1"/>
    <property type="match status" value="1"/>
</dbReference>
<evidence type="ECO:0000256" key="7">
    <source>
        <dbReference type="ARBA" id="ARBA00037400"/>
    </source>
</evidence>
<proteinExistence type="predicted"/>
<feature type="compositionally biased region" description="Low complexity" evidence="9">
    <location>
        <begin position="619"/>
        <end position="632"/>
    </location>
</feature>
<comment type="function">
    <text evidence="7">Involved in signal transduction through the Wnt pathway.</text>
</comment>
<keyword evidence="14" id="KW-1185">Reference proteome</keyword>
<name>A0A3M0J6C0_HIRRU</name>
<keyword evidence="6" id="KW-0539">Nucleus</keyword>
<evidence type="ECO:0000256" key="6">
    <source>
        <dbReference type="ARBA" id="ARBA00023242"/>
    </source>
</evidence>
<feature type="region of interest" description="Disordered" evidence="9">
    <location>
        <begin position="282"/>
        <end position="306"/>
    </location>
</feature>
<feature type="region of interest" description="Disordered" evidence="9">
    <location>
        <begin position="660"/>
        <end position="715"/>
    </location>
</feature>
<feature type="region of interest" description="Disordered" evidence="9">
    <location>
        <begin position="389"/>
        <end position="449"/>
    </location>
</feature>
<dbReference type="InterPro" id="IPR013783">
    <property type="entry name" value="Ig-like_fold"/>
</dbReference>
<keyword evidence="2" id="KW-0879">Wnt signaling pathway</keyword>
<feature type="domain" description="PHD-type" evidence="11">
    <location>
        <begin position="717"/>
        <end position="775"/>
    </location>
</feature>
<feature type="compositionally biased region" description="Pro residues" evidence="9">
    <location>
        <begin position="427"/>
        <end position="439"/>
    </location>
</feature>
<evidence type="ECO:0000256" key="8">
    <source>
        <dbReference type="PROSITE-ProRule" id="PRU00146"/>
    </source>
</evidence>
<evidence type="ECO:0000256" key="3">
    <source>
        <dbReference type="ARBA" id="ARBA00022723"/>
    </source>
</evidence>
<evidence type="ECO:0000256" key="4">
    <source>
        <dbReference type="ARBA" id="ARBA00022771"/>
    </source>
</evidence>
<dbReference type="GO" id="GO:0001822">
    <property type="term" value="P:kidney development"/>
    <property type="evidence" value="ECO:0007669"/>
    <property type="project" value="TreeGrafter"/>
</dbReference>
<sequence>MVPPPPPPHHLYARANTSSSIFLHWGKPAFTSAQLINYTVRCNPVGLQNASLVLYLQTSETHMLVQGLEPKTMYEFAVRLHVDQLSSPWSPVVYHTTLPEAPSGPPVGVKVTLIEDNTALVSWKPPDGPETVVTRYTILYASRKSWIAGEWQVLHREGAMTMALLENLAAGNIYLVKIAASNEVGEGPFSNAVEFAVLPKETSEANQRPKRLDSGDSTTYSDYYHLDQKSMTGIVVGVCIALTCILICILILIYRSKASVGNKALCWLFLLYLSRSSSEKEEEPTEKASAPKPVQQSTDQLSRTSISLASPNEVEKNIEGIAENEESLLPMIVGNNFIDAKGGSDLIINSYGPVTKTNGKKRWLFFQDAKKAKTEEVIMRNKEARALVEESVERGGDSGLDGLGGPGVQLGSPDKKKRKANTQGSSFPPPSEYAPPPNPSSDHLVAANPFDDNYNTVSYKPLPSGNPYFSNPGYPGFGGYNTFRMPPHMLPRVSSPYGGSYSLRNQPHPLPQNPVGMGFSRPHSFSFGPHDNPGFGNQPPYSSAQINQNVNMPAQHFRPNPGENFGHSGQIPHPDVPTNFGPGNNPNFPSSQLESNHSFVPPPNTYNQTKSSAQKQDFSQGASKASSQSTAAHQHHHRTEDVVSQGNSDLKNVARNNVVNQDNSHSNSADNTNSGHSNGTQSKSRQPRGTAEGCNSEKSSKTPLHPSRHGHSSSEPVYPCGICTHEVNDDQDAILCEASCQKWFHRICTGMTESAYGLLTAEASAVWGCDTCMADKDVQLMRTRETAGPPALNTEG</sequence>
<dbReference type="PANTHER" id="PTHR23194">
    <property type="entry name" value="PYGOPUS"/>
    <property type="match status" value="1"/>
</dbReference>
<comment type="caution">
    <text evidence="13">The sequence shown here is derived from an EMBL/GenBank/DDBJ whole genome shotgun (WGS) entry which is preliminary data.</text>
</comment>
<evidence type="ECO:0000256" key="1">
    <source>
        <dbReference type="ARBA" id="ARBA00004123"/>
    </source>
</evidence>
<evidence type="ECO:0000259" key="12">
    <source>
        <dbReference type="PROSITE" id="PS50853"/>
    </source>
</evidence>
<comment type="subcellular location">
    <subcellularLocation>
        <location evidence="1">Nucleus</location>
    </subcellularLocation>
</comment>
<evidence type="ECO:0000256" key="2">
    <source>
        <dbReference type="ARBA" id="ARBA00022687"/>
    </source>
</evidence>
<dbReference type="GO" id="GO:0008270">
    <property type="term" value="F:zinc ion binding"/>
    <property type="evidence" value="ECO:0007669"/>
    <property type="project" value="UniProtKB-KW"/>
</dbReference>
<dbReference type="InterPro" id="IPR011011">
    <property type="entry name" value="Znf_FYVE_PHD"/>
</dbReference>
<dbReference type="SMART" id="SM00060">
    <property type="entry name" value="FN3"/>
    <property type="match status" value="2"/>
</dbReference>
<dbReference type="InterPro" id="IPR052475">
    <property type="entry name" value="Wnt_Signal_Transd_Protein"/>
</dbReference>
<evidence type="ECO:0000313" key="13">
    <source>
        <dbReference type="EMBL" id="RMB94413.1"/>
    </source>
</evidence>
<dbReference type="Pfam" id="PF00041">
    <property type="entry name" value="fn3"/>
    <property type="match status" value="2"/>
</dbReference>
<organism evidence="13 14">
    <name type="scientific">Hirundo rustica rustica</name>
    <dbReference type="NCBI Taxonomy" id="333673"/>
    <lineage>
        <taxon>Eukaryota</taxon>
        <taxon>Metazoa</taxon>
        <taxon>Chordata</taxon>
        <taxon>Craniata</taxon>
        <taxon>Vertebrata</taxon>
        <taxon>Euteleostomi</taxon>
        <taxon>Archelosauria</taxon>
        <taxon>Archosauria</taxon>
        <taxon>Dinosauria</taxon>
        <taxon>Saurischia</taxon>
        <taxon>Theropoda</taxon>
        <taxon>Coelurosauria</taxon>
        <taxon>Aves</taxon>
        <taxon>Neognathae</taxon>
        <taxon>Neoaves</taxon>
        <taxon>Telluraves</taxon>
        <taxon>Australaves</taxon>
        <taxon>Passeriformes</taxon>
        <taxon>Sylvioidea</taxon>
        <taxon>Hirundinidae</taxon>
        <taxon>Hirundo</taxon>
    </lineage>
</organism>
<keyword evidence="10" id="KW-0472">Membrane</keyword>
<dbReference type="PANTHER" id="PTHR23194:SF3">
    <property type="entry name" value="PYGOPUS HOMOLOG 1"/>
    <property type="match status" value="1"/>
</dbReference>
<dbReference type="CDD" id="cd00063">
    <property type="entry name" value="FN3"/>
    <property type="match status" value="2"/>
</dbReference>
<dbReference type="AlphaFoldDB" id="A0A3M0J6C0"/>
<evidence type="ECO:0000256" key="5">
    <source>
        <dbReference type="ARBA" id="ARBA00022833"/>
    </source>
</evidence>
<dbReference type="STRING" id="333673.A0A3M0J6C0"/>
<dbReference type="Gene3D" id="2.60.40.10">
    <property type="entry name" value="Immunoglobulins"/>
    <property type="match status" value="2"/>
</dbReference>
<keyword evidence="3" id="KW-0479">Metal-binding</keyword>
<dbReference type="OrthoDB" id="270215at2759"/>
<dbReference type="FunFam" id="2.60.40.10:FF:000456">
    <property type="entry name" value="protogenin isoform X2"/>
    <property type="match status" value="1"/>
</dbReference>
<dbReference type="GO" id="GO:0007289">
    <property type="term" value="P:spermatid nucleus differentiation"/>
    <property type="evidence" value="ECO:0007669"/>
    <property type="project" value="TreeGrafter"/>
</dbReference>
<keyword evidence="10" id="KW-0812">Transmembrane</keyword>
<dbReference type="EMBL" id="QRBI01000197">
    <property type="protein sequence ID" value="RMB94413.1"/>
    <property type="molecule type" value="Genomic_DNA"/>
</dbReference>
<keyword evidence="4 8" id="KW-0863">Zinc-finger</keyword>
<keyword evidence="10" id="KW-1133">Transmembrane helix</keyword>
<dbReference type="FunFam" id="3.30.40.10:FF:000107">
    <property type="entry name" value="pygopus homolog 1"/>
    <property type="match status" value="1"/>
</dbReference>
<accession>A0A3M0J6C0</accession>
<dbReference type="PROSITE" id="PS50853">
    <property type="entry name" value="FN3"/>
    <property type="match status" value="2"/>
</dbReference>
<dbReference type="SUPFAM" id="SSF49265">
    <property type="entry name" value="Fibronectin type III"/>
    <property type="match status" value="1"/>
</dbReference>
<feature type="domain" description="Fibronectin type-III" evidence="12">
    <location>
        <begin position="105"/>
        <end position="200"/>
    </location>
</feature>
<dbReference type="InterPro" id="IPR003961">
    <property type="entry name" value="FN3_dom"/>
</dbReference>
<keyword evidence="5" id="KW-0862">Zinc</keyword>
<protein>
    <recommendedName>
        <fullName evidence="15">PHD-type domain-containing protein</fullName>
    </recommendedName>
</protein>
<dbReference type="GO" id="GO:0005634">
    <property type="term" value="C:nucleus"/>
    <property type="evidence" value="ECO:0007669"/>
    <property type="project" value="UniProtKB-SubCell"/>
</dbReference>
<feature type="compositionally biased region" description="Polar residues" evidence="9">
    <location>
        <begin position="660"/>
        <end position="684"/>
    </location>
</feature>
<dbReference type="InterPro" id="IPR019786">
    <property type="entry name" value="Zinc_finger_PHD-type_CS"/>
</dbReference>
<dbReference type="PROSITE" id="PS01359">
    <property type="entry name" value="ZF_PHD_1"/>
    <property type="match status" value="1"/>
</dbReference>
<dbReference type="InterPro" id="IPR019787">
    <property type="entry name" value="Znf_PHD-finger"/>
</dbReference>
<gene>
    <name evidence="13" type="ORF">DUI87_29224</name>
</gene>
<reference evidence="13 14" key="1">
    <citation type="submission" date="2018-07" db="EMBL/GenBank/DDBJ databases">
        <title>A high quality draft genome assembly of the barn swallow (H. rustica rustica).</title>
        <authorList>
            <person name="Formenti G."/>
            <person name="Chiara M."/>
            <person name="Poveda L."/>
            <person name="Francoijs K.-J."/>
            <person name="Bonisoli-Alquati A."/>
            <person name="Canova L."/>
            <person name="Gianfranceschi L."/>
            <person name="Horner D.S."/>
            <person name="Saino N."/>
        </authorList>
    </citation>
    <scope>NUCLEOTIDE SEQUENCE [LARGE SCALE GENOMIC DNA]</scope>
    <source>
        <strain evidence="13">Chelidonia</strain>
        <tissue evidence="13">Blood</tissue>
    </source>
</reference>
<dbReference type="Proteomes" id="UP000269221">
    <property type="component" value="Unassembled WGS sequence"/>
</dbReference>
<evidence type="ECO:0000259" key="11">
    <source>
        <dbReference type="PROSITE" id="PS50016"/>
    </source>
</evidence>
<dbReference type="Gene3D" id="3.30.40.10">
    <property type="entry name" value="Zinc/RING finger domain, C3HC4 (zinc finger)"/>
    <property type="match status" value="1"/>
</dbReference>
<feature type="compositionally biased region" description="Polar residues" evidence="9">
    <location>
        <begin position="605"/>
        <end position="618"/>
    </location>
</feature>
<feature type="region of interest" description="Disordered" evidence="9">
    <location>
        <begin position="506"/>
        <end position="646"/>
    </location>
</feature>
<dbReference type="PROSITE" id="PS50016">
    <property type="entry name" value="ZF_PHD_2"/>
    <property type="match status" value="1"/>
</dbReference>
<dbReference type="InterPro" id="IPR036116">
    <property type="entry name" value="FN3_sf"/>
</dbReference>
<evidence type="ECO:0000256" key="10">
    <source>
        <dbReference type="SAM" id="Phobius"/>
    </source>
</evidence>
<evidence type="ECO:0000256" key="9">
    <source>
        <dbReference type="SAM" id="MobiDB-lite"/>
    </source>
</evidence>
<dbReference type="GO" id="GO:0016055">
    <property type="term" value="P:Wnt signaling pathway"/>
    <property type="evidence" value="ECO:0007669"/>
    <property type="project" value="UniProtKB-KW"/>
</dbReference>
<dbReference type="InterPro" id="IPR013083">
    <property type="entry name" value="Znf_RING/FYVE/PHD"/>
</dbReference>
<feature type="compositionally biased region" description="Polar residues" evidence="9">
    <location>
        <begin position="539"/>
        <end position="552"/>
    </location>
</feature>
<evidence type="ECO:0008006" key="15">
    <source>
        <dbReference type="Google" id="ProtNLM"/>
    </source>
</evidence>
<dbReference type="FunFam" id="2.60.40.10:FF:000828">
    <property type="entry name" value="Protogenin"/>
    <property type="match status" value="1"/>
</dbReference>
<feature type="domain" description="Fibronectin type-III" evidence="12">
    <location>
        <begin position="7"/>
        <end position="100"/>
    </location>
</feature>